<name>A0AAV4M8G4_9ARAC</name>
<dbReference type="AlphaFoldDB" id="A0AAV4M8G4"/>
<protein>
    <submittedName>
        <fullName evidence="1">Uncharacterized protein</fullName>
    </submittedName>
</protein>
<dbReference type="EMBL" id="BPLQ01000191">
    <property type="protein sequence ID" value="GIX68663.1"/>
    <property type="molecule type" value="Genomic_DNA"/>
</dbReference>
<proteinExistence type="predicted"/>
<evidence type="ECO:0000313" key="1">
    <source>
        <dbReference type="EMBL" id="GIX68663.1"/>
    </source>
</evidence>
<accession>A0AAV4M8G4</accession>
<organism evidence="1 2">
    <name type="scientific">Caerostris darwini</name>
    <dbReference type="NCBI Taxonomy" id="1538125"/>
    <lineage>
        <taxon>Eukaryota</taxon>
        <taxon>Metazoa</taxon>
        <taxon>Ecdysozoa</taxon>
        <taxon>Arthropoda</taxon>
        <taxon>Chelicerata</taxon>
        <taxon>Arachnida</taxon>
        <taxon>Araneae</taxon>
        <taxon>Araneomorphae</taxon>
        <taxon>Entelegynae</taxon>
        <taxon>Araneoidea</taxon>
        <taxon>Araneidae</taxon>
        <taxon>Caerostris</taxon>
    </lineage>
</organism>
<comment type="caution">
    <text evidence="1">The sequence shown here is derived from an EMBL/GenBank/DDBJ whole genome shotgun (WGS) entry which is preliminary data.</text>
</comment>
<sequence>MLVTAAKSLFFPSNQVCSVVFLSEHNKGSFLKEINFIFCRGPKLSVLGRPLQGSAPRLLFVCFLTYLPNKVLSSLRPLFARPAFLQSSLGSKYRH</sequence>
<evidence type="ECO:0000313" key="2">
    <source>
        <dbReference type="Proteomes" id="UP001054837"/>
    </source>
</evidence>
<gene>
    <name evidence="1" type="ORF">CDAR_47711</name>
</gene>
<dbReference type="Proteomes" id="UP001054837">
    <property type="component" value="Unassembled WGS sequence"/>
</dbReference>
<reference evidence="1 2" key="1">
    <citation type="submission" date="2021-06" db="EMBL/GenBank/DDBJ databases">
        <title>Caerostris darwini draft genome.</title>
        <authorList>
            <person name="Kono N."/>
            <person name="Arakawa K."/>
        </authorList>
    </citation>
    <scope>NUCLEOTIDE SEQUENCE [LARGE SCALE GENOMIC DNA]</scope>
</reference>
<keyword evidence="2" id="KW-1185">Reference proteome</keyword>